<proteinExistence type="predicted"/>
<reference evidence="2" key="1">
    <citation type="journal article" date="2014" name="Nat. Commun.">
        <title>The rainbow trout genome provides novel insights into evolution after whole-genome duplication in vertebrates.</title>
        <authorList>
            <person name="Berthelot C."/>
            <person name="Brunet F."/>
            <person name="Chalopin D."/>
            <person name="Juanchich A."/>
            <person name="Bernard M."/>
            <person name="Noel B."/>
            <person name="Bento P."/>
            <person name="Da Silva C."/>
            <person name="Labadie K."/>
            <person name="Alberti A."/>
            <person name="Aury J.M."/>
            <person name="Louis A."/>
            <person name="Dehais P."/>
            <person name="Bardou P."/>
            <person name="Montfort J."/>
            <person name="Klopp C."/>
            <person name="Cabau C."/>
            <person name="Gaspin C."/>
            <person name="Thorgaard G.H."/>
            <person name="Boussaha M."/>
            <person name="Quillet E."/>
            <person name="Guyomard R."/>
            <person name="Galiana D."/>
            <person name="Bobe J."/>
            <person name="Volff J.N."/>
            <person name="Genet C."/>
            <person name="Wincker P."/>
            <person name="Jaillon O."/>
            <person name="Roest Crollius H."/>
            <person name="Guiguen Y."/>
        </authorList>
    </citation>
    <scope>NUCLEOTIDE SEQUENCE [LARGE SCALE GENOMIC DNA]</scope>
</reference>
<accession>A0A060W9X8</accession>
<dbReference type="InterPro" id="IPR001180">
    <property type="entry name" value="CNH_dom"/>
</dbReference>
<evidence type="ECO:0000259" key="1">
    <source>
        <dbReference type="Pfam" id="PF00780"/>
    </source>
</evidence>
<reference evidence="2" key="2">
    <citation type="submission" date="2014-03" db="EMBL/GenBank/DDBJ databases">
        <authorList>
            <person name="Genoscope - CEA"/>
        </authorList>
    </citation>
    <scope>NUCLEOTIDE SEQUENCE</scope>
</reference>
<dbReference type="STRING" id="8022.A0A060W9X8"/>
<dbReference type="Proteomes" id="UP000193380">
    <property type="component" value="Unassembled WGS sequence"/>
</dbReference>
<dbReference type="PaxDb" id="8022-A0A060W9X8"/>
<dbReference type="EMBL" id="FR904378">
    <property type="protein sequence ID" value="CDQ61355.1"/>
    <property type="molecule type" value="Genomic_DNA"/>
</dbReference>
<dbReference type="AlphaFoldDB" id="A0A060W9X8"/>
<gene>
    <name evidence="2" type="ORF">GSONMT00065082001</name>
</gene>
<name>A0A060W9X8_ONCMY</name>
<dbReference type="Pfam" id="PF00780">
    <property type="entry name" value="CNH"/>
    <property type="match status" value="1"/>
</dbReference>
<feature type="domain" description="CNH" evidence="1">
    <location>
        <begin position="14"/>
        <end position="138"/>
    </location>
</feature>
<organism evidence="2 3">
    <name type="scientific">Oncorhynchus mykiss</name>
    <name type="common">Rainbow trout</name>
    <name type="synonym">Salmo gairdneri</name>
    <dbReference type="NCBI Taxonomy" id="8022"/>
    <lineage>
        <taxon>Eukaryota</taxon>
        <taxon>Metazoa</taxon>
        <taxon>Chordata</taxon>
        <taxon>Craniata</taxon>
        <taxon>Vertebrata</taxon>
        <taxon>Euteleostomi</taxon>
        <taxon>Actinopterygii</taxon>
        <taxon>Neopterygii</taxon>
        <taxon>Teleostei</taxon>
        <taxon>Protacanthopterygii</taxon>
        <taxon>Salmoniformes</taxon>
        <taxon>Salmonidae</taxon>
        <taxon>Salmoninae</taxon>
        <taxon>Oncorhynchus</taxon>
    </lineage>
</organism>
<evidence type="ECO:0000313" key="2">
    <source>
        <dbReference type="EMBL" id="CDQ61355.1"/>
    </source>
</evidence>
<evidence type="ECO:0000313" key="3">
    <source>
        <dbReference type="Proteomes" id="UP000193380"/>
    </source>
</evidence>
<sequence length="172" mass="19630">MEVFEMLVVPEHQYLICMGVNKGTELNQVVRFETLDPNTVCPWLKESDTPQTCVIHVTQLERDTILVCLDRSIKIVNLQGRLKSSRKLSAELTFNFQIESIVCLQDSVLAFWRHGMQGRSFKSNEASCEISDNTRIFRLLGSDRVVVLESRPTDNPTAHSNQYILAGHENSY</sequence>
<protein>
    <recommendedName>
        <fullName evidence="1">CNH domain-containing protein</fullName>
    </recommendedName>
</protein>